<dbReference type="SUPFAM" id="SSF51735">
    <property type="entry name" value="NAD(P)-binding Rossmann-fold domains"/>
    <property type="match status" value="1"/>
</dbReference>
<evidence type="ECO:0000313" key="4">
    <source>
        <dbReference type="EMBL" id="QIN80867.1"/>
    </source>
</evidence>
<organism evidence="4 5">
    <name type="scientific">Rubrobacter marinus</name>
    <dbReference type="NCBI Taxonomy" id="2653852"/>
    <lineage>
        <taxon>Bacteria</taxon>
        <taxon>Bacillati</taxon>
        <taxon>Actinomycetota</taxon>
        <taxon>Rubrobacteria</taxon>
        <taxon>Rubrobacterales</taxon>
        <taxon>Rubrobacteraceae</taxon>
        <taxon>Rubrobacter</taxon>
    </lineage>
</organism>
<evidence type="ECO:0000259" key="3">
    <source>
        <dbReference type="SMART" id="SM00829"/>
    </source>
</evidence>
<evidence type="ECO:0000313" key="5">
    <source>
        <dbReference type="Proteomes" id="UP000502706"/>
    </source>
</evidence>
<dbReference type="Pfam" id="PF00107">
    <property type="entry name" value="ADH_zinc_N"/>
    <property type="match status" value="1"/>
</dbReference>
<keyword evidence="5" id="KW-1185">Reference proteome</keyword>
<dbReference type="GO" id="GO:0035925">
    <property type="term" value="F:mRNA 3'-UTR AU-rich region binding"/>
    <property type="evidence" value="ECO:0007669"/>
    <property type="project" value="TreeGrafter"/>
</dbReference>
<dbReference type="SMART" id="SM00829">
    <property type="entry name" value="PKS_ER"/>
    <property type="match status" value="1"/>
</dbReference>
<dbReference type="SUPFAM" id="SSF50129">
    <property type="entry name" value="GroES-like"/>
    <property type="match status" value="1"/>
</dbReference>
<dbReference type="InterPro" id="IPR036291">
    <property type="entry name" value="NAD(P)-bd_dom_sf"/>
</dbReference>
<accession>A0A6G8Q3G8</accession>
<dbReference type="InterPro" id="IPR011032">
    <property type="entry name" value="GroES-like_sf"/>
</dbReference>
<dbReference type="GO" id="GO:0070402">
    <property type="term" value="F:NADPH binding"/>
    <property type="evidence" value="ECO:0007669"/>
    <property type="project" value="TreeGrafter"/>
</dbReference>
<dbReference type="GO" id="GO:0008270">
    <property type="term" value="F:zinc ion binding"/>
    <property type="evidence" value="ECO:0007669"/>
    <property type="project" value="InterPro"/>
</dbReference>
<dbReference type="InterPro" id="IPR013149">
    <property type="entry name" value="ADH-like_C"/>
</dbReference>
<protein>
    <submittedName>
        <fullName evidence="4">Zinc-binding dehydrogenase</fullName>
    </submittedName>
</protein>
<dbReference type="InterPro" id="IPR013154">
    <property type="entry name" value="ADH-like_N"/>
</dbReference>
<feature type="domain" description="Enoyl reductase (ER)" evidence="3">
    <location>
        <begin position="10"/>
        <end position="322"/>
    </location>
</feature>
<keyword evidence="2" id="KW-0560">Oxidoreductase</keyword>
<gene>
    <name evidence="4" type="ORF">GBA65_16700</name>
</gene>
<dbReference type="InterPro" id="IPR047618">
    <property type="entry name" value="QOR-like"/>
</dbReference>
<sequence length="324" mass="34471">MKAIRVEEFGDPSVMQLTEVERPKPGEGEVLIEVKSAGVNYADTMRRQNQYVVRQELPFIPGSEVAGVVSALGSGAEDVSEGDRVVTLLGTDGYAEYAVAPARNLIPIPEGMGFDEAAAIPLQGMTAYHVIKTSGALQEGESLLVHAAAGGVGYLAVQMAKLLGAGTVIATASTQEKLDLARELGADVLINYTEEDWPQKVKEATDGKGADVIMEMVGGDFPQKNLSCLNAFGRMVVFGAASGDRGSLVPAALMKKNHVVAGFYLPQIMRRPELFGPSMKELLGWISSGQVKLNIGGRYGLSEARQAHEDLQGRKTTGKLVLNP</sequence>
<dbReference type="Proteomes" id="UP000502706">
    <property type="component" value="Chromosome"/>
</dbReference>
<dbReference type="InterPro" id="IPR002364">
    <property type="entry name" value="Quin_OxRdtase/zeta-crystal_CS"/>
</dbReference>
<dbReference type="GO" id="GO:0003960">
    <property type="term" value="F:quinone reductase (NADPH) activity"/>
    <property type="evidence" value="ECO:0007669"/>
    <property type="project" value="InterPro"/>
</dbReference>
<evidence type="ECO:0000256" key="1">
    <source>
        <dbReference type="ARBA" id="ARBA00022857"/>
    </source>
</evidence>
<dbReference type="PROSITE" id="PS01162">
    <property type="entry name" value="QOR_ZETA_CRYSTAL"/>
    <property type="match status" value="1"/>
</dbReference>
<dbReference type="InterPro" id="IPR020843">
    <property type="entry name" value="ER"/>
</dbReference>
<proteinExistence type="predicted"/>
<dbReference type="Gene3D" id="3.90.180.10">
    <property type="entry name" value="Medium-chain alcohol dehydrogenases, catalytic domain"/>
    <property type="match status" value="1"/>
</dbReference>
<dbReference type="Gene3D" id="3.40.50.720">
    <property type="entry name" value="NAD(P)-binding Rossmann-like Domain"/>
    <property type="match status" value="1"/>
</dbReference>
<dbReference type="EMBL" id="CP045121">
    <property type="protein sequence ID" value="QIN80867.1"/>
    <property type="molecule type" value="Genomic_DNA"/>
</dbReference>
<name>A0A6G8Q3G8_9ACTN</name>
<dbReference type="Pfam" id="PF08240">
    <property type="entry name" value="ADH_N"/>
    <property type="match status" value="1"/>
</dbReference>
<evidence type="ECO:0000256" key="2">
    <source>
        <dbReference type="ARBA" id="ARBA00023002"/>
    </source>
</evidence>
<keyword evidence="1" id="KW-0521">NADP</keyword>
<dbReference type="AlphaFoldDB" id="A0A6G8Q3G8"/>
<reference evidence="4 5" key="1">
    <citation type="submission" date="2019-10" db="EMBL/GenBank/DDBJ databases">
        <title>Rubrobacter sp nov SCSIO 52915 isolated from a deep-sea sediment in the South China Sea.</title>
        <authorList>
            <person name="Chen R.W."/>
        </authorList>
    </citation>
    <scope>NUCLEOTIDE SEQUENCE [LARGE SCALE GENOMIC DNA]</scope>
    <source>
        <strain evidence="4 5">SCSIO 52915</strain>
    </source>
</reference>
<dbReference type="PANTHER" id="PTHR48106:SF13">
    <property type="entry name" value="QUINONE OXIDOREDUCTASE-RELATED"/>
    <property type="match status" value="1"/>
</dbReference>
<dbReference type="CDD" id="cd05286">
    <property type="entry name" value="QOR2"/>
    <property type="match status" value="1"/>
</dbReference>
<dbReference type="GO" id="GO:0005829">
    <property type="term" value="C:cytosol"/>
    <property type="evidence" value="ECO:0007669"/>
    <property type="project" value="TreeGrafter"/>
</dbReference>
<dbReference type="PANTHER" id="PTHR48106">
    <property type="entry name" value="QUINONE OXIDOREDUCTASE PIG3-RELATED"/>
    <property type="match status" value="1"/>
</dbReference>
<dbReference type="KEGG" id="rmar:GBA65_16700"/>